<comment type="caution">
    <text evidence="2">The sequence shown here is derived from an EMBL/GenBank/DDBJ whole genome shotgun (WGS) entry which is preliminary data.</text>
</comment>
<dbReference type="Pfam" id="PF13011">
    <property type="entry name" value="LZ_Tnp_IS481"/>
    <property type="match status" value="1"/>
</dbReference>
<dbReference type="Proteomes" id="UP000218054">
    <property type="component" value="Unassembled WGS sequence"/>
</dbReference>
<sequence length="163" mass="18243">MWSLSIGLGRSCPGAGISHRIARKWLRRFAAEGEAGLLDRRLRALHCPQRSDAGKSARHGSALRTQRLTNVWIDKRVGLPISTEARACQATDVARLPPYKNTACASLQVQDRRQVATPRHQAADLRSYQTGHGAINEINCIYIATPRILTQSKSLKFYRRDLK</sequence>
<protein>
    <recommendedName>
        <fullName evidence="1">DNA-binding domain-containing protein</fullName>
    </recommendedName>
</protein>
<proteinExistence type="predicted"/>
<accession>A0A2A2AHE5</accession>
<keyword evidence="3" id="KW-1185">Reference proteome</keyword>
<organism evidence="2 3">
    <name type="scientific">Vandammella animalimorsus</name>
    <dbReference type="NCBI Taxonomy" id="2029117"/>
    <lineage>
        <taxon>Bacteria</taxon>
        <taxon>Pseudomonadati</taxon>
        <taxon>Pseudomonadota</taxon>
        <taxon>Betaproteobacteria</taxon>
        <taxon>Burkholderiales</taxon>
        <taxon>Comamonadaceae</taxon>
        <taxon>Vandammella</taxon>
    </lineage>
</organism>
<dbReference type="EMBL" id="NSJB01000004">
    <property type="protein sequence ID" value="PAT37141.1"/>
    <property type="molecule type" value="Genomic_DNA"/>
</dbReference>
<evidence type="ECO:0000313" key="2">
    <source>
        <dbReference type="EMBL" id="PAT37141.1"/>
    </source>
</evidence>
<gene>
    <name evidence="2" type="ORF">CK625_08295</name>
</gene>
<dbReference type="AlphaFoldDB" id="A0A2A2AHE5"/>
<feature type="domain" description="DNA-binding" evidence="1">
    <location>
        <begin position="13"/>
        <end position="50"/>
    </location>
</feature>
<name>A0A2A2AHE5_9BURK</name>
<evidence type="ECO:0000313" key="3">
    <source>
        <dbReference type="Proteomes" id="UP000218054"/>
    </source>
</evidence>
<reference evidence="2 3" key="1">
    <citation type="submission" date="2017-08" db="EMBL/GenBank/DDBJ databases">
        <title>WGS of Clinical strains of the CDC Group NO-1 linked to zoonotic infections in humans.</title>
        <authorList>
            <person name="Bernier A.-M."/>
            <person name="Bernard K."/>
        </authorList>
    </citation>
    <scope>NUCLEOTIDE SEQUENCE [LARGE SCALE GENOMIC DNA]</scope>
    <source>
        <strain evidence="2 3">NML00-0135</strain>
    </source>
</reference>
<dbReference type="InterPro" id="IPR024967">
    <property type="entry name" value="DNA-bd_IS481-type"/>
</dbReference>
<evidence type="ECO:0000259" key="1">
    <source>
        <dbReference type="Pfam" id="PF13011"/>
    </source>
</evidence>